<evidence type="ECO:0000256" key="1">
    <source>
        <dbReference type="SAM" id="MobiDB-lite"/>
    </source>
</evidence>
<reference evidence="2 5" key="1">
    <citation type="submission" date="2021-01" db="EMBL/GenBank/DDBJ databases">
        <title>Sequencing the genomes of 1000 actinobacteria strains.</title>
        <authorList>
            <person name="Klenk H.-P."/>
        </authorList>
    </citation>
    <scope>NUCLEOTIDE SEQUENCE [LARGE SCALE GENOMIC DNA]</scope>
    <source>
        <strain evidence="2 5">DSM 44581</strain>
    </source>
</reference>
<dbReference type="Proteomes" id="UP001195724">
    <property type="component" value="Unassembled WGS sequence"/>
</dbReference>
<evidence type="ECO:0000313" key="4">
    <source>
        <dbReference type="Proteomes" id="UP000671828"/>
    </source>
</evidence>
<feature type="compositionally biased region" description="Polar residues" evidence="1">
    <location>
        <begin position="1"/>
        <end position="13"/>
    </location>
</feature>
<evidence type="ECO:0000313" key="3">
    <source>
        <dbReference type="EMBL" id="QTR04456.1"/>
    </source>
</evidence>
<dbReference type="RefSeq" id="WP_204841292.1">
    <property type="nucleotide sequence ID" value="NZ_JAFBCL010000001.1"/>
</dbReference>
<organism evidence="3 4">
    <name type="scientific">Saccharothrix algeriensis</name>
    <dbReference type="NCBI Taxonomy" id="173560"/>
    <lineage>
        <taxon>Bacteria</taxon>
        <taxon>Bacillati</taxon>
        <taxon>Actinomycetota</taxon>
        <taxon>Actinomycetes</taxon>
        <taxon>Pseudonocardiales</taxon>
        <taxon>Pseudonocardiaceae</taxon>
        <taxon>Saccharothrix</taxon>
    </lineage>
</organism>
<dbReference type="Proteomes" id="UP000671828">
    <property type="component" value="Chromosome"/>
</dbReference>
<dbReference type="EMBL" id="JAFBCL010000001">
    <property type="protein sequence ID" value="MBM7810302.1"/>
    <property type="molecule type" value="Genomic_DNA"/>
</dbReference>
<keyword evidence="5" id="KW-1185">Reference proteome</keyword>
<proteinExistence type="predicted"/>
<dbReference type="EMBL" id="CP072788">
    <property type="protein sequence ID" value="QTR04456.1"/>
    <property type="molecule type" value="Genomic_DNA"/>
</dbReference>
<sequence length="64" mass="6278">MRFTTNSTPSSADGGTTAVGAAGAAGPAGVPEHAEGRSHAPAPLVQPPGGPMGWQLDALRMIVV</sequence>
<accession>A0A8T8I145</accession>
<feature type="region of interest" description="Disordered" evidence="1">
    <location>
        <begin position="1"/>
        <end position="52"/>
    </location>
</feature>
<evidence type="ECO:0000313" key="5">
    <source>
        <dbReference type="Proteomes" id="UP001195724"/>
    </source>
</evidence>
<protein>
    <submittedName>
        <fullName evidence="3">Uncharacterized protein</fullName>
    </submittedName>
</protein>
<evidence type="ECO:0000313" key="2">
    <source>
        <dbReference type="EMBL" id="MBM7810302.1"/>
    </source>
</evidence>
<dbReference type="AlphaFoldDB" id="A0A8T8I145"/>
<gene>
    <name evidence="3" type="ORF">J7S33_06110</name>
    <name evidence="2" type="ORF">JOE68_001167</name>
</gene>
<feature type="compositionally biased region" description="Low complexity" evidence="1">
    <location>
        <begin position="14"/>
        <end position="31"/>
    </location>
</feature>
<name>A0A8T8I145_9PSEU</name>
<reference evidence="3" key="2">
    <citation type="submission" date="2021-04" db="EMBL/GenBank/DDBJ databases">
        <title>Saccharothrix algeriensis WGS.</title>
        <authorList>
            <person name="Stuskova K."/>
            <person name="Hakalova E."/>
            <person name="Tebbal A.B."/>
            <person name="Eichmeier A."/>
        </authorList>
    </citation>
    <scope>NUCLEOTIDE SEQUENCE</scope>
    <source>
        <strain evidence="3">NRRL B-24137</strain>
    </source>
</reference>